<organism evidence="1 2">
    <name type="scientific">Tanacetum coccineum</name>
    <dbReference type="NCBI Taxonomy" id="301880"/>
    <lineage>
        <taxon>Eukaryota</taxon>
        <taxon>Viridiplantae</taxon>
        <taxon>Streptophyta</taxon>
        <taxon>Embryophyta</taxon>
        <taxon>Tracheophyta</taxon>
        <taxon>Spermatophyta</taxon>
        <taxon>Magnoliopsida</taxon>
        <taxon>eudicotyledons</taxon>
        <taxon>Gunneridae</taxon>
        <taxon>Pentapetalae</taxon>
        <taxon>asterids</taxon>
        <taxon>campanulids</taxon>
        <taxon>Asterales</taxon>
        <taxon>Asteraceae</taxon>
        <taxon>Asteroideae</taxon>
        <taxon>Anthemideae</taxon>
        <taxon>Anthemidinae</taxon>
        <taxon>Tanacetum</taxon>
    </lineage>
</organism>
<proteinExistence type="predicted"/>
<gene>
    <name evidence="1" type="ORF">Tco_1017034</name>
</gene>
<name>A0ABQ5FRE2_9ASTR</name>
<comment type="caution">
    <text evidence="1">The sequence shown here is derived from an EMBL/GenBank/DDBJ whole genome shotgun (WGS) entry which is preliminary data.</text>
</comment>
<reference evidence="1" key="1">
    <citation type="journal article" date="2022" name="Int. J. Mol. Sci.">
        <title>Draft Genome of Tanacetum Coccineum: Genomic Comparison of Closely Related Tanacetum-Family Plants.</title>
        <authorList>
            <person name="Yamashiro T."/>
            <person name="Shiraishi A."/>
            <person name="Nakayama K."/>
            <person name="Satake H."/>
        </authorList>
    </citation>
    <scope>NUCLEOTIDE SEQUENCE</scope>
</reference>
<sequence>MLDENKLGRGNKNSKGKVWTVNDIKRSKAMLEISEKTLKHREKMRRLKEYVGERPNTLDLRSF</sequence>
<dbReference type="EMBL" id="BQNB010017641">
    <property type="protein sequence ID" value="GJT65554.1"/>
    <property type="molecule type" value="Genomic_DNA"/>
</dbReference>
<evidence type="ECO:0000313" key="2">
    <source>
        <dbReference type="Proteomes" id="UP001151760"/>
    </source>
</evidence>
<keyword evidence="2" id="KW-1185">Reference proteome</keyword>
<feature type="non-terminal residue" evidence="1">
    <location>
        <position position="63"/>
    </location>
</feature>
<protein>
    <submittedName>
        <fullName evidence="1">Uncharacterized protein</fullName>
    </submittedName>
</protein>
<dbReference type="Proteomes" id="UP001151760">
    <property type="component" value="Unassembled WGS sequence"/>
</dbReference>
<accession>A0ABQ5FRE2</accession>
<evidence type="ECO:0000313" key="1">
    <source>
        <dbReference type="EMBL" id="GJT65554.1"/>
    </source>
</evidence>
<reference evidence="1" key="2">
    <citation type="submission" date="2022-01" db="EMBL/GenBank/DDBJ databases">
        <authorList>
            <person name="Yamashiro T."/>
            <person name="Shiraishi A."/>
            <person name="Satake H."/>
            <person name="Nakayama K."/>
        </authorList>
    </citation>
    <scope>NUCLEOTIDE SEQUENCE</scope>
</reference>